<dbReference type="InterPro" id="IPR036864">
    <property type="entry name" value="Zn2-C6_fun-type_DNA-bd_sf"/>
</dbReference>
<protein>
    <recommendedName>
        <fullName evidence="8">Zn(2)-C6 fungal-type domain-containing protein</fullName>
    </recommendedName>
</protein>
<feature type="transmembrane region" description="Helical" evidence="7">
    <location>
        <begin position="590"/>
        <end position="608"/>
    </location>
</feature>
<evidence type="ECO:0000313" key="10">
    <source>
        <dbReference type="Proteomes" id="UP000184330"/>
    </source>
</evidence>
<dbReference type="AlphaFoldDB" id="A0A1L7XUD9"/>
<dbReference type="SUPFAM" id="SSF57701">
    <property type="entry name" value="Zn2/Cys6 DNA-binding domain"/>
    <property type="match status" value="1"/>
</dbReference>
<keyword evidence="6" id="KW-0539">Nucleus</keyword>
<dbReference type="InterPro" id="IPR051711">
    <property type="entry name" value="Stress_Response_Reg"/>
</dbReference>
<evidence type="ECO:0000259" key="8">
    <source>
        <dbReference type="PROSITE" id="PS50048"/>
    </source>
</evidence>
<evidence type="ECO:0000256" key="4">
    <source>
        <dbReference type="ARBA" id="ARBA00023125"/>
    </source>
</evidence>
<dbReference type="InterPro" id="IPR001138">
    <property type="entry name" value="Zn2Cys6_DnaBD"/>
</dbReference>
<accession>A0A1L7XUD9</accession>
<keyword evidence="5" id="KW-0804">Transcription</keyword>
<evidence type="ECO:0000256" key="7">
    <source>
        <dbReference type="SAM" id="Phobius"/>
    </source>
</evidence>
<gene>
    <name evidence="9" type="ORF">PAC_18522</name>
</gene>
<dbReference type="PROSITE" id="PS50048">
    <property type="entry name" value="ZN2_CY6_FUNGAL_2"/>
    <property type="match status" value="1"/>
</dbReference>
<keyword evidence="7" id="KW-0812">Transmembrane</keyword>
<keyword evidence="10" id="KW-1185">Reference proteome</keyword>
<dbReference type="InterPro" id="IPR007219">
    <property type="entry name" value="XnlR_reg_dom"/>
</dbReference>
<evidence type="ECO:0000256" key="6">
    <source>
        <dbReference type="ARBA" id="ARBA00023242"/>
    </source>
</evidence>
<dbReference type="Gene3D" id="4.10.240.10">
    <property type="entry name" value="Zn(2)-C6 fungal-type DNA-binding domain"/>
    <property type="match status" value="1"/>
</dbReference>
<evidence type="ECO:0000256" key="3">
    <source>
        <dbReference type="ARBA" id="ARBA00023015"/>
    </source>
</evidence>
<dbReference type="GO" id="GO:0008270">
    <property type="term" value="F:zinc ion binding"/>
    <property type="evidence" value="ECO:0007669"/>
    <property type="project" value="InterPro"/>
</dbReference>
<keyword evidence="2" id="KW-0479">Metal-binding</keyword>
<name>A0A1L7XUD9_9HELO</name>
<dbReference type="SMART" id="SM00066">
    <property type="entry name" value="GAL4"/>
    <property type="match status" value="1"/>
</dbReference>
<dbReference type="PANTHER" id="PTHR47540:SF3">
    <property type="entry name" value="ZN(II)2CYS6 TRANSCRIPTION FACTOR (EUROFUNG)"/>
    <property type="match status" value="1"/>
</dbReference>
<dbReference type="GO" id="GO:0045944">
    <property type="term" value="P:positive regulation of transcription by RNA polymerase II"/>
    <property type="evidence" value="ECO:0007669"/>
    <property type="project" value="TreeGrafter"/>
</dbReference>
<dbReference type="STRING" id="576137.A0A1L7XUD9"/>
<dbReference type="CDD" id="cd12148">
    <property type="entry name" value="fungal_TF_MHR"/>
    <property type="match status" value="1"/>
</dbReference>
<reference evidence="9 10" key="1">
    <citation type="submission" date="2016-03" db="EMBL/GenBank/DDBJ databases">
        <authorList>
            <person name="Ploux O."/>
        </authorList>
    </citation>
    <scope>NUCLEOTIDE SEQUENCE [LARGE SCALE GENOMIC DNA]</scope>
    <source>
        <strain evidence="9 10">UAMH 11012</strain>
    </source>
</reference>
<dbReference type="PROSITE" id="PS00463">
    <property type="entry name" value="ZN2_CY6_FUNGAL_1"/>
    <property type="match status" value="1"/>
</dbReference>
<dbReference type="Pfam" id="PF04082">
    <property type="entry name" value="Fungal_trans"/>
    <property type="match status" value="1"/>
</dbReference>
<organism evidence="9 10">
    <name type="scientific">Phialocephala subalpina</name>
    <dbReference type="NCBI Taxonomy" id="576137"/>
    <lineage>
        <taxon>Eukaryota</taxon>
        <taxon>Fungi</taxon>
        <taxon>Dikarya</taxon>
        <taxon>Ascomycota</taxon>
        <taxon>Pezizomycotina</taxon>
        <taxon>Leotiomycetes</taxon>
        <taxon>Helotiales</taxon>
        <taxon>Mollisiaceae</taxon>
        <taxon>Phialocephala</taxon>
        <taxon>Phialocephala fortinii species complex</taxon>
    </lineage>
</organism>
<keyword evidence="7" id="KW-1133">Transmembrane helix</keyword>
<evidence type="ECO:0000256" key="2">
    <source>
        <dbReference type="ARBA" id="ARBA00022723"/>
    </source>
</evidence>
<dbReference type="GO" id="GO:0043565">
    <property type="term" value="F:sequence-specific DNA binding"/>
    <property type="evidence" value="ECO:0007669"/>
    <property type="project" value="TreeGrafter"/>
</dbReference>
<evidence type="ECO:0000256" key="1">
    <source>
        <dbReference type="ARBA" id="ARBA00004123"/>
    </source>
</evidence>
<dbReference type="CDD" id="cd00067">
    <property type="entry name" value="GAL4"/>
    <property type="match status" value="1"/>
</dbReference>
<dbReference type="GO" id="GO:0005634">
    <property type="term" value="C:nucleus"/>
    <property type="evidence" value="ECO:0007669"/>
    <property type="project" value="UniProtKB-SubCell"/>
</dbReference>
<dbReference type="SMART" id="SM00906">
    <property type="entry name" value="Fungal_trans"/>
    <property type="match status" value="1"/>
</dbReference>
<dbReference type="OrthoDB" id="2579025at2759"/>
<keyword evidence="7" id="KW-0472">Membrane</keyword>
<dbReference type="EMBL" id="FJOG01000057">
    <property type="protein sequence ID" value="CZR68623.1"/>
    <property type="molecule type" value="Genomic_DNA"/>
</dbReference>
<dbReference type="PANTHER" id="PTHR47540">
    <property type="entry name" value="THIAMINE REPRESSIBLE GENES REGULATORY PROTEIN THI5"/>
    <property type="match status" value="1"/>
</dbReference>
<evidence type="ECO:0000313" key="9">
    <source>
        <dbReference type="EMBL" id="CZR68623.1"/>
    </source>
</evidence>
<feature type="domain" description="Zn(2)-C6 fungal-type" evidence="8">
    <location>
        <begin position="51"/>
        <end position="80"/>
    </location>
</feature>
<evidence type="ECO:0000256" key="5">
    <source>
        <dbReference type="ARBA" id="ARBA00023163"/>
    </source>
</evidence>
<dbReference type="GO" id="GO:0006351">
    <property type="term" value="P:DNA-templated transcription"/>
    <property type="evidence" value="ECO:0007669"/>
    <property type="project" value="InterPro"/>
</dbReference>
<keyword evidence="3" id="KW-0805">Transcription regulation</keyword>
<proteinExistence type="predicted"/>
<keyword evidence="4" id="KW-0238">DNA-binding</keyword>
<sequence>MDMDATVPILSNAGNAIPTIYPQPSDSQSNLTELCYPRAAKERERKRVSRACDYCKSKKIRCNGRQPCGHCMKMEIDCHYNAPYSRGRKITPPSSDPACRTGPAASMETIEEQPVPSRMQDECFALPVHEQPPVPPEILPAFHIISTVKSNGPSLRASPEPCERDMHGHFVGASSGVSFLIHLQRRLRSSVNSPPETSIFTFGDAALPEFDETSFILPPKEDAAGLVARYFEFASPTYRFLHRGTVEQWLEELYSNARRGGVTWRSKYAVLLIVFALASRYMLSSNMKGTNSGVEYFQAAERQLACETGSARLTSVQARLGECLYLLTCSRLNHCWSLFGTTARLIQALGLHRKSTKFDGDPSVPVNYVDAECKKRLFWCAYNLDKYLSAVLGRPGIFNDEDIDQELPLVVDDQNLSPSSRGFPNGGSYCMMIAPIAHIKQVTVQCLTQQFVYRSLANYCSCRLVRIMGRTLRELYGIKPLDDGTRYGLVQELGSQIEAWRRELPPFLNPDVIDPRLLIENFQRQSNMLSLAYGHAGILIYRPCLLNDSKMRTIISVTDVQGNVDKCLAAAMTIVNVLERMADARQLYQAFWFTYYQAFCAVVVFYTYTIRARSDDLSTWIDFFRAAERCQSLVSTVATEDSLAQRFCVIMEEFRLEVIRQIQHHSPSSAAFMTENSSSKQPDVAQSHLRPISMDGEPIWLGGLQGEEASHYTGDLPNWEQLDSLALDLGGIFPDLDL</sequence>
<dbReference type="Pfam" id="PF00172">
    <property type="entry name" value="Zn_clus"/>
    <property type="match status" value="1"/>
</dbReference>
<dbReference type="Proteomes" id="UP000184330">
    <property type="component" value="Unassembled WGS sequence"/>
</dbReference>
<comment type="subcellular location">
    <subcellularLocation>
        <location evidence="1">Nucleus</location>
    </subcellularLocation>
</comment>
<dbReference type="GO" id="GO:0000981">
    <property type="term" value="F:DNA-binding transcription factor activity, RNA polymerase II-specific"/>
    <property type="evidence" value="ECO:0007669"/>
    <property type="project" value="InterPro"/>
</dbReference>